<feature type="transmembrane region" description="Helical" evidence="1">
    <location>
        <begin position="149"/>
        <end position="165"/>
    </location>
</feature>
<feature type="transmembrane region" description="Helical" evidence="1">
    <location>
        <begin position="85"/>
        <end position="105"/>
    </location>
</feature>
<gene>
    <name evidence="2" type="ORF">QGN29_09275</name>
</gene>
<dbReference type="Proteomes" id="UP001268683">
    <property type="component" value="Chromosome"/>
</dbReference>
<keyword evidence="1" id="KW-1133">Transmembrane helix</keyword>
<feature type="transmembrane region" description="Helical" evidence="1">
    <location>
        <begin position="171"/>
        <end position="193"/>
    </location>
</feature>
<dbReference type="EMBL" id="CP123872">
    <property type="protein sequence ID" value="WND01743.1"/>
    <property type="molecule type" value="Genomic_DNA"/>
</dbReference>
<evidence type="ECO:0000256" key="1">
    <source>
        <dbReference type="SAM" id="Phobius"/>
    </source>
</evidence>
<keyword evidence="1" id="KW-0812">Transmembrane</keyword>
<keyword evidence="1" id="KW-0472">Membrane</keyword>
<reference evidence="2" key="1">
    <citation type="submission" date="2023-04" db="EMBL/GenBank/DDBJ databases">
        <title>Complete genome sequence of Temperatibacter marinus.</title>
        <authorList>
            <person name="Rong J.-C."/>
            <person name="Yi M.-L."/>
            <person name="Zhao Q."/>
        </authorList>
    </citation>
    <scope>NUCLEOTIDE SEQUENCE</scope>
    <source>
        <strain evidence="2">NBRC 110045</strain>
    </source>
</reference>
<name>A0AA52EER9_9PROT</name>
<sequence>MFELFKAEFIRYRKWAILFLILQIAFWSFLTRLKPLLQPSGEQTALITFVCVAIGLGFGIVQMVLNRRKNNWTYLIQRPLKLNSIYQALASAALVNLIIAIPLGWFLTVTVMDLFTETVVDMRHYLYALYMAGLSITAYFIGTLTVLSASKGAIGLVYFLVIWIFPKPDSLLVLFSLMAGVLALLYYLNLQCFKPDLSTHVTRPLFVVLMGIPMQVTLLFVIIIGSTVYYHIPRFIIGDHPDNNPVVNSLSYLWHIDDPKVVGYILKDHDSIKNKESISRQAELADADYISSGYWTYPSVGQLYTRDTAYGLFDSANRTHWIFSHDDMMLKGVDSLSRRAKGWIGKNGFIETRQPTADDRFESVPFMVADKFLATKTTVFQVNYEDKEMIVKYQTKPGEYFANPPQIRDHFVALVSEQNTYLFDKEDFVGEMIEANPNYTIPHPIALNKIRNMETRRMVDGYLVLYFSRDYNGYLKSAVSINYARLGKAVEMIAKTDYPEIRHPAVILDIEYVASPGAYILYKSIYRILEPSEKDNLSVSEILNREYWPSVQWTSLFLQLFSMIALFMLARRQKLSMALTVIWTVMGATFSLAACASYLLMNRMRAN</sequence>
<evidence type="ECO:0008006" key="4">
    <source>
        <dbReference type="Google" id="ProtNLM"/>
    </source>
</evidence>
<feature type="transmembrane region" description="Helical" evidence="1">
    <location>
        <begin position="12"/>
        <end position="30"/>
    </location>
</feature>
<feature type="transmembrane region" description="Helical" evidence="1">
    <location>
        <begin position="205"/>
        <end position="232"/>
    </location>
</feature>
<protein>
    <recommendedName>
        <fullName evidence="4">ABC-2 family transporter protein</fullName>
    </recommendedName>
</protein>
<dbReference type="AlphaFoldDB" id="A0AA52EER9"/>
<accession>A0AA52EER9</accession>
<evidence type="ECO:0000313" key="3">
    <source>
        <dbReference type="Proteomes" id="UP001268683"/>
    </source>
</evidence>
<organism evidence="2 3">
    <name type="scientific">Temperatibacter marinus</name>
    <dbReference type="NCBI Taxonomy" id="1456591"/>
    <lineage>
        <taxon>Bacteria</taxon>
        <taxon>Pseudomonadati</taxon>
        <taxon>Pseudomonadota</taxon>
        <taxon>Alphaproteobacteria</taxon>
        <taxon>Kordiimonadales</taxon>
        <taxon>Temperatibacteraceae</taxon>
        <taxon>Temperatibacter</taxon>
    </lineage>
</organism>
<proteinExistence type="predicted"/>
<feature type="transmembrane region" description="Helical" evidence="1">
    <location>
        <begin position="125"/>
        <end position="142"/>
    </location>
</feature>
<evidence type="ECO:0000313" key="2">
    <source>
        <dbReference type="EMBL" id="WND01743.1"/>
    </source>
</evidence>
<keyword evidence="3" id="KW-1185">Reference proteome</keyword>
<dbReference type="RefSeq" id="WP_310797572.1">
    <property type="nucleotide sequence ID" value="NZ_CP123872.1"/>
</dbReference>
<feature type="transmembrane region" description="Helical" evidence="1">
    <location>
        <begin position="45"/>
        <end position="65"/>
    </location>
</feature>
<dbReference type="KEGG" id="tmk:QGN29_09275"/>
<feature type="transmembrane region" description="Helical" evidence="1">
    <location>
        <begin position="581"/>
        <end position="601"/>
    </location>
</feature>